<evidence type="ECO:0000256" key="2">
    <source>
        <dbReference type="ARBA" id="ARBA00022553"/>
    </source>
</evidence>
<comment type="caution">
    <text evidence="6">The sequence shown here is derived from an EMBL/GenBank/DDBJ whole genome shotgun (WGS) entry which is preliminary data.</text>
</comment>
<feature type="region of interest" description="Disordered" evidence="4">
    <location>
        <begin position="625"/>
        <end position="660"/>
    </location>
</feature>
<dbReference type="SMART" id="SM00825">
    <property type="entry name" value="PKS_KS"/>
    <property type="match status" value="1"/>
</dbReference>
<protein>
    <recommendedName>
        <fullName evidence="5">Ketosynthase family 3 (KS3) domain-containing protein</fullName>
    </recommendedName>
</protein>
<organism evidence="6 7">
    <name type="scientific">Aromia moschata</name>
    <dbReference type="NCBI Taxonomy" id="1265417"/>
    <lineage>
        <taxon>Eukaryota</taxon>
        <taxon>Metazoa</taxon>
        <taxon>Ecdysozoa</taxon>
        <taxon>Arthropoda</taxon>
        <taxon>Hexapoda</taxon>
        <taxon>Insecta</taxon>
        <taxon>Pterygota</taxon>
        <taxon>Neoptera</taxon>
        <taxon>Endopterygota</taxon>
        <taxon>Coleoptera</taxon>
        <taxon>Polyphaga</taxon>
        <taxon>Cucujiformia</taxon>
        <taxon>Chrysomeloidea</taxon>
        <taxon>Cerambycidae</taxon>
        <taxon>Cerambycinae</taxon>
        <taxon>Callichromatini</taxon>
        <taxon>Aromia</taxon>
    </lineage>
</organism>
<dbReference type="GO" id="GO:0006633">
    <property type="term" value="P:fatty acid biosynthetic process"/>
    <property type="evidence" value="ECO:0007669"/>
    <property type="project" value="InterPro"/>
</dbReference>
<dbReference type="Proteomes" id="UP001162162">
    <property type="component" value="Unassembled WGS sequence"/>
</dbReference>
<name>A0AAV8Y6B0_9CUCU</name>
<dbReference type="Gene3D" id="3.40.47.10">
    <property type="match status" value="2"/>
</dbReference>
<dbReference type="InterPro" id="IPR018201">
    <property type="entry name" value="Ketoacyl_synth_AS"/>
</dbReference>
<dbReference type="PROSITE" id="PS52004">
    <property type="entry name" value="KS3_2"/>
    <property type="match status" value="1"/>
</dbReference>
<dbReference type="Gene3D" id="3.30.70.3290">
    <property type="match status" value="1"/>
</dbReference>
<sequence length="742" mass="81942">MDTMGRLLQEKAVEAIIDAGLHPTDLAGTRTDQSYKTWVNLNLLRAARSMLAHRISYFLKLSGPSYTVDTACSSSLYAFEIAYRAIRMGEIDAAIVGGANLCLHPFVSLQFTRLGVLSPDGSCKPFDEAGNGYARSDAVGVLILQKSKDARRIYANVVHAKTNCDGYKSQGITFPSGLAQIALLNEFYEECDVDRYSLSYMEAHGTGPLRDLCGKEWLLLLFAMAHWERLKIISVTHLLYSSEETQKTQNITKSRACAVGSMHPHLYTSVLVVAYQAPDGESEIFKNRYPGRDLNNAHRGTAVGDPEEGNAIDATLTKKRKTPLLIGSTKSNIGHSEPASGICAITKVNTHCIIAMESGFIPPNIHFHTPRKEIKGIIKGRLEVVTERTPFRDNRGLLGINSFGFGGGNCHILLRKNLKEKVNNGIPQDNLPRLVCLSGRTEEAVTCLQNGIISTNLDAEYVSLLHNVFRKNIPNHLYRGYIVVSKKGEIARSMKLSPVPRNNNFHVAFGELHDWYAIGSQLIEFPSFADSIQKMRQYLGSHGTHILNALLHKSAVTDNDNILGSLAVQIGIVDILNLLEIKSMGSTGYSFGELVSAYYDGILNLEDTVKCCLIINESLNKTNDLKSYNSNQNDDNKGKSMLNGDYDMSEPDGHHHLNGPTTDVLATILKTNHSSAERESWFQSISKSLEKVQNRKTYTNTNSVIFKIGNSPLHVTEEDVNVLNFPTTEGTSYIKELLNSVG</sequence>
<dbReference type="InterPro" id="IPR014030">
    <property type="entry name" value="Ketoacyl_synth_N"/>
</dbReference>
<dbReference type="GO" id="GO:0004315">
    <property type="term" value="F:3-oxoacyl-[acyl-carrier-protein] synthase activity"/>
    <property type="evidence" value="ECO:0007669"/>
    <property type="project" value="InterPro"/>
</dbReference>
<dbReference type="GO" id="GO:0004312">
    <property type="term" value="F:fatty acid synthase activity"/>
    <property type="evidence" value="ECO:0007669"/>
    <property type="project" value="TreeGrafter"/>
</dbReference>
<evidence type="ECO:0000256" key="1">
    <source>
        <dbReference type="ARBA" id="ARBA00022450"/>
    </source>
</evidence>
<dbReference type="Pfam" id="PF02801">
    <property type="entry name" value="Ketoacyl-synt_C"/>
    <property type="match status" value="2"/>
</dbReference>
<dbReference type="InterPro" id="IPR001227">
    <property type="entry name" value="Ac_transferase_dom_sf"/>
</dbReference>
<dbReference type="Pfam" id="PF00109">
    <property type="entry name" value="ketoacyl-synt"/>
    <property type="match status" value="1"/>
</dbReference>
<keyword evidence="2" id="KW-0597">Phosphoprotein</keyword>
<keyword evidence="7" id="KW-1185">Reference proteome</keyword>
<proteinExistence type="predicted"/>
<dbReference type="InterPro" id="IPR050091">
    <property type="entry name" value="PKS_NRPS_Biosynth_Enz"/>
</dbReference>
<dbReference type="Pfam" id="PF16197">
    <property type="entry name" value="KAsynt_C_assoc"/>
    <property type="match status" value="1"/>
</dbReference>
<dbReference type="CDD" id="cd00833">
    <property type="entry name" value="PKS"/>
    <property type="match status" value="1"/>
</dbReference>
<dbReference type="SUPFAM" id="SSF53901">
    <property type="entry name" value="Thiolase-like"/>
    <property type="match status" value="3"/>
</dbReference>
<gene>
    <name evidence="6" type="ORF">NQ318_004666</name>
</gene>
<dbReference type="InterPro" id="IPR016035">
    <property type="entry name" value="Acyl_Trfase/lysoPLipase"/>
</dbReference>
<feature type="non-terminal residue" evidence="6">
    <location>
        <position position="742"/>
    </location>
</feature>
<keyword evidence="1" id="KW-0596">Phosphopantetheine</keyword>
<evidence type="ECO:0000259" key="5">
    <source>
        <dbReference type="PROSITE" id="PS52004"/>
    </source>
</evidence>
<dbReference type="InterPro" id="IPR032821">
    <property type="entry name" value="PKS_assoc"/>
</dbReference>
<feature type="domain" description="Ketosynthase family 3 (KS3)" evidence="5">
    <location>
        <begin position="1"/>
        <end position="416"/>
    </location>
</feature>
<reference evidence="6" key="1">
    <citation type="journal article" date="2023" name="Insect Mol. Biol.">
        <title>Genome sequencing provides insights into the evolution of gene families encoding plant cell wall-degrading enzymes in longhorned beetles.</title>
        <authorList>
            <person name="Shin N.R."/>
            <person name="Okamura Y."/>
            <person name="Kirsch R."/>
            <person name="Pauchet Y."/>
        </authorList>
    </citation>
    <scope>NUCLEOTIDE SEQUENCE</scope>
    <source>
        <strain evidence="6">AMC_N1</strain>
    </source>
</reference>
<dbReference type="InterPro" id="IPR016039">
    <property type="entry name" value="Thiolase-like"/>
</dbReference>
<dbReference type="InterPro" id="IPR020841">
    <property type="entry name" value="PKS_Beta-ketoAc_synthase_dom"/>
</dbReference>
<accession>A0AAV8Y6B0</accession>
<dbReference type="PROSITE" id="PS00606">
    <property type="entry name" value="KS3_1"/>
    <property type="match status" value="1"/>
</dbReference>
<dbReference type="PANTHER" id="PTHR43775">
    <property type="entry name" value="FATTY ACID SYNTHASE"/>
    <property type="match status" value="1"/>
</dbReference>
<dbReference type="AlphaFoldDB" id="A0AAV8Y6B0"/>
<evidence type="ECO:0000256" key="4">
    <source>
        <dbReference type="SAM" id="MobiDB-lite"/>
    </source>
</evidence>
<keyword evidence="3" id="KW-0808">Transferase</keyword>
<dbReference type="Gene3D" id="3.40.366.10">
    <property type="entry name" value="Malonyl-Coenzyme A Acyl Carrier Protein, domain 2"/>
    <property type="match status" value="1"/>
</dbReference>
<dbReference type="PANTHER" id="PTHR43775:SF23">
    <property type="entry name" value="FATTY ACID SYNTHASE 3"/>
    <property type="match status" value="1"/>
</dbReference>
<evidence type="ECO:0000313" key="7">
    <source>
        <dbReference type="Proteomes" id="UP001162162"/>
    </source>
</evidence>
<evidence type="ECO:0000256" key="3">
    <source>
        <dbReference type="ARBA" id="ARBA00022679"/>
    </source>
</evidence>
<dbReference type="SUPFAM" id="SSF52151">
    <property type="entry name" value="FabD/lysophospholipase-like"/>
    <property type="match status" value="1"/>
</dbReference>
<dbReference type="EMBL" id="JAPWTK010000183">
    <property type="protein sequence ID" value="KAJ8946530.1"/>
    <property type="molecule type" value="Genomic_DNA"/>
</dbReference>
<dbReference type="InterPro" id="IPR014031">
    <property type="entry name" value="Ketoacyl_synth_C"/>
</dbReference>
<evidence type="ECO:0000313" key="6">
    <source>
        <dbReference type="EMBL" id="KAJ8946530.1"/>
    </source>
</evidence>